<comment type="caution">
    <text evidence="6">The sequence shown here is derived from an EMBL/GenBank/DDBJ whole genome shotgun (WGS) entry which is preliminary data.</text>
</comment>
<dbReference type="PANTHER" id="PTHR10344">
    <property type="entry name" value="THYMIDYLATE KINASE"/>
    <property type="match status" value="1"/>
</dbReference>
<dbReference type="GO" id="GO:0005737">
    <property type="term" value="C:cytoplasm"/>
    <property type="evidence" value="ECO:0007669"/>
    <property type="project" value="TreeGrafter"/>
</dbReference>
<evidence type="ECO:0000259" key="5">
    <source>
        <dbReference type="Pfam" id="PF02223"/>
    </source>
</evidence>
<sequence length="114" mass="12311">MIVFEGLDRAGKSTQLDMLTQVVEPASADLVHMPSGSTPFTRGVYSLLEHEGPVSGLARQLAHLACHAETHDTLVAAAEVKALVLDRWWWSTVAYGWYGGAVQRAGLSEADFAD</sequence>
<feature type="domain" description="Thymidylate kinase-like" evidence="5">
    <location>
        <begin position="4"/>
        <end position="102"/>
    </location>
</feature>
<keyword evidence="7" id="KW-1185">Reference proteome</keyword>
<reference evidence="6 7" key="1">
    <citation type="submission" date="2020-08" db="EMBL/GenBank/DDBJ databases">
        <title>Genomic Encyclopedia of Type Strains, Phase III (KMG-III): the genomes of soil and plant-associated and newly described type strains.</title>
        <authorList>
            <person name="Whitman W."/>
        </authorList>
    </citation>
    <scope>NUCLEOTIDE SEQUENCE [LARGE SCALE GENOMIC DNA]</scope>
    <source>
        <strain evidence="6 7">CECT 3287</strain>
    </source>
</reference>
<dbReference type="InterPro" id="IPR039430">
    <property type="entry name" value="Thymidylate_kin-like_dom"/>
</dbReference>
<dbReference type="PANTHER" id="PTHR10344:SF4">
    <property type="entry name" value="UMP-CMP KINASE 2, MITOCHONDRIAL"/>
    <property type="match status" value="1"/>
</dbReference>
<dbReference type="GO" id="GO:0006227">
    <property type="term" value="P:dUDP biosynthetic process"/>
    <property type="evidence" value="ECO:0007669"/>
    <property type="project" value="TreeGrafter"/>
</dbReference>
<evidence type="ECO:0000313" key="7">
    <source>
        <dbReference type="Proteomes" id="UP000590749"/>
    </source>
</evidence>
<dbReference type="RefSeq" id="WP_183223055.1">
    <property type="nucleotide sequence ID" value="NZ_BMPW01000019.1"/>
</dbReference>
<evidence type="ECO:0000256" key="4">
    <source>
        <dbReference type="ARBA" id="ARBA00022840"/>
    </source>
</evidence>
<accession>A0A7W5AJX6</accession>
<dbReference type="Proteomes" id="UP000590749">
    <property type="component" value="Unassembled WGS sequence"/>
</dbReference>
<evidence type="ECO:0000256" key="1">
    <source>
        <dbReference type="ARBA" id="ARBA00009776"/>
    </source>
</evidence>
<evidence type="ECO:0000256" key="2">
    <source>
        <dbReference type="ARBA" id="ARBA00017144"/>
    </source>
</evidence>
<proteinExistence type="inferred from homology"/>
<evidence type="ECO:0000256" key="3">
    <source>
        <dbReference type="ARBA" id="ARBA00022741"/>
    </source>
</evidence>
<keyword evidence="6" id="KW-0418">Kinase</keyword>
<dbReference type="EMBL" id="JACHXF010000012">
    <property type="protein sequence ID" value="MBB3097653.1"/>
    <property type="molecule type" value="Genomic_DNA"/>
</dbReference>
<dbReference type="Pfam" id="PF02223">
    <property type="entry name" value="Thymidylate_kin"/>
    <property type="match status" value="1"/>
</dbReference>
<comment type="similarity">
    <text evidence="1">Belongs to the thymidylate kinase family.</text>
</comment>
<keyword evidence="3" id="KW-0547">Nucleotide-binding</keyword>
<evidence type="ECO:0000313" key="6">
    <source>
        <dbReference type="EMBL" id="MBB3097653.1"/>
    </source>
</evidence>
<name>A0A7W5AJX6_9ACTN</name>
<dbReference type="InterPro" id="IPR027417">
    <property type="entry name" value="P-loop_NTPase"/>
</dbReference>
<keyword evidence="4" id="KW-0067">ATP-binding</keyword>
<protein>
    <recommendedName>
        <fullName evidence="2">Thymidylate kinase</fullName>
    </recommendedName>
</protein>
<organism evidence="6 7">
    <name type="scientific">Actinoplanes campanulatus</name>
    <dbReference type="NCBI Taxonomy" id="113559"/>
    <lineage>
        <taxon>Bacteria</taxon>
        <taxon>Bacillati</taxon>
        <taxon>Actinomycetota</taxon>
        <taxon>Actinomycetes</taxon>
        <taxon>Micromonosporales</taxon>
        <taxon>Micromonosporaceae</taxon>
        <taxon>Actinoplanes</taxon>
    </lineage>
</organism>
<gene>
    <name evidence="6" type="ORF">FHR83_005337</name>
</gene>
<dbReference type="SUPFAM" id="SSF52540">
    <property type="entry name" value="P-loop containing nucleoside triphosphate hydrolases"/>
    <property type="match status" value="1"/>
</dbReference>
<dbReference type="AlphaFoldDB" id="A0A7W5AJX6"/>
<dbReference type="Gene3D" id="3.40.50.300">
    <property type="entry name" value="P-loop containing nucleotide triphosphate hydrolases"/>
    <property type="match status" value="1"/>
</dbReference>
<dbReference type="GO" id="GO:0006235">
    <property type="term" value="P:dTTP biosynthetic process"/>
    <property type="evidence" value="ECO:0007669"/>
    <property type="project" value="TreeGrafter"/>
</dbReference>
<keyword evidence="6" id="KW-0808">Transferase</keyword>
<dbReference type="GO" id="GO:0006233">
    <property type="term" value="P:dTDP biosynthetic process"/>
    <property type="evidence" value="ECO:0007669"/>
    <property type="project" value="TreeGrafter"/>
</dbReference>
<dbReference type="GO" id="GO:0005524">
    <property type="term" value="F:ATP binding"/>
    <property type="evidence" value="ECO:0007669"/>
    <property type="project" value="UniProtKB-KW"/>
</dbReference>
<dbReference type="GO" id="GO:0004798">
    <property type="term" value="F:dTMP kinase activity"/>
    <property type="evidence" value="ECO:0007669"/>
    <property type="project" value="TreeGrafter"/>
</dbReference>